<evidence type="ECO:0000256" key="43">
    <source>
        <dbReference type="PIRSR" id="PIRSR000439-1"/>
    </source>
</evidence>
<keyword evidence="26" id="KW-0496">Mitochondrion</keyword>
<comment type="catalytic activity">
    <reaction evidence="32">
        <text>1,2-di-(9Z-octadecenoyl)-sn-glycerol + (9Z)-octadecenoyl-CoA = 1,2,3-tri-(9Z-octadecenoyl)-glycerol + CoA</text>
        <dbReference type="Rhea" id="RHEA:38219"/>
        <dbReference type="ChEBI" id="CHEBI:52333"/>
        <dbReference type="ChEBI" id="CHEBI:53753"/>
        <dbReference type="ChEBI" id="CHEBI:57287"/>
        <dbReference type="ChEBI" id="CHEBI:57387"/>
    </reaction>
    <physiologicalReaction direction="left-to-right" evidence="32">
        <dbReference type="Rhea" id="RHEA:38220"/>
    </physiologicalReaction>
</comment>
<dbReference type="PRINTS" id="PR00081">
    <property type="entry name" value="GDHRDH"/>
</dbReference>
<evidence type="ECO:0000256" key="21">
    <source>
        <dbReference type="ARBA" id="ARBA00022792"/>
    </source>
</evidence>
<comment type="catalytic activity">
    <reaction evidence="34">
        <text>1-O-(9Z-octadecenyl)-glycerol + (9Z)-octadecenoyl-CoA = 1-O-(9Z-octadecyl)-3-(9Z-octadecenoyl)-glycerol + CoA</text>
        <dbReference type="Rhea" id="RHEA:55340"/>
        <dbReference type="ChEBI" id="CHEBI:34116"/>
        <dbReference type="ChEBI" id="CHEBI:57287"/>
        <dbReference type="ChEBI" id="CHEBI:57387"/>
        <dbReference type="ChEBI" id="CHEBI:197429"/>
    </reaction>
    <physiologicalReaction direction="left-to-right" evidence="34">
        <dbReference type="Rhea" id="RHEA:55341"/>
    </physiologicalReaction>
</comment>
<evidence type="ECO:0000256" key="7">
    <source>
        <dbReference type="ARBA" id="ARBA00001764"/>
    </source>
</evidence>
<accession>A0A2A6CGI2</accession>
<keyword evidence="25" id="KW-0406">Ion transport</keyword>
<feature type="region of interest" description="Disordered" evidence="45">
    <location>
        <begin position="543"/>
        <end position="571"/>
    </location>
</feature>
<dbReference type="InterPro" id="IPR036228">
    <property type="entry name" value="ATP_synth_F0_dsu_sf_mt"/>
</dbReference>
<evidence type="ECO:0000256" key="28">
    <source>
        <dbReference type="ARBA" id="ARBA00023315"/>
    </source>
</evidence>
<dbReference type="InterPro" id="IPR014371">
    <property type="entry name" value="Oat_ACAT_DAG_ARE"/>
</dbReference>
<evidence type="ECO:0000256" key="40">
    <source>
        <dbReference type="ARBA" id="ARBA00048907"/>
    </source>
</evidence>
<evidence type="ECO:0000256" key="38">
    <source>
        <dbReference type="ARBA" id="ARBA00048634"/>
    </source>
</evidence>
<comment type="catalytic activity">
    <reaction evidence="4">
        <text>hexadecane-1,2-diol + 2 hexadecanoyl-CoA = 1,2-O,O-dihexadecanoyl-1,2-hexadecanediol + 2 CoA</text>
        <dbReference type="Rhea" id="RHEA:38211"/>
        <dbReference type="ChEBI" id="CHEBI:57287"/>
        <dbReference type="ChEBI" id="CHEBI:57379"/>
        <dbReference type="ChEBI" id="CHEBI:75586"/>
        <dbReference type="ChEBI" id="CHEBI:75608"/>
    </reaction>
    <physiologicalReaction direction="left-to-right" evidence="4">
        <dbReference type="Rhea" id="RHEA:38212"/>
    </physiologicalReaction>
</comment>
<evidence type="ECO:0000256" key="5">
    <source>
        <dbReference type="ARBA" id="ARBA00001313"/>
    </source>
</evidence>
<keyword evidence="17" id="KW-0138">CF(0)</keyword>
<dbReference type="Pfam" id="PF05873">
    <property type="entry name" value="Mt_ATP-synt_D"/>
    <property type="match status" value="1"/>
</dbReference>
<evidence type="ECO:0000256" key="32">
    <source>
        <dbReference type="ARBA" id="ARBA00047367"/>
    </source>
</evidence>
<dbReference type="EC" id="2.3.1.76" evidence="13"/>
<accession>A0A8R1UHT1</accession>
<evidence type="ECO:0000256" key="33">
    <source>
        <dbReference type="ARBA" id="ARBA00047609"/>
    </source>
</evidence>
<keyword evidence="21" id="KW-0999">Mitochondrion inner membrane</keyword>
<dbReference type="PANTHER" id="PTHR10408:SF7">
    <property type="entry name" value="DIACYLGLYCEROL O-ACYLTRANSFERASE 1"/>
    <property type="match status" value="1"/>
</dbReference>
<dbReference type="SUPFAM" id="SSF161065">
    <property type="entry name" value="ATP synthase D chain-like"/>
    <property type="match status" value="1"/>
</dbReference>
<evidence type="ECO:0000313" key="48">
    <source>
        <dbReference type="Proteomes" id="UP000005239"/>
    </source>
</evidence>
<feature type="transmembrane region" description="Helical" evidence="46">
    <location>
        <begin position="712"/>
        <end position="729"/>
    </location>
</feature>
<comment type="catalytic activity">
    <reaction evidence="1">
        <text>hexadecane-1,2-diol + hexadecanoyl-CoA = 2-hydroxyhexadecyl hexadecanoate + CoA</text>
        <dbReference type="Rhea" id="RHEA:38171"/>
        <dbReference type="ChEBI" id="CHEBI:57287"/>
        <dbReference type="ChEBI" id="CHEBI:57379"/>
        <dbReference type="ChEBI" id="CHEBI:75586"/>
        <dbReference type="ChEBI" id="CHEBI:75587"/>
    </reaction>
    <physiologicalReaction direction="left-to-right" evidence="1">
        <dbReference type="Rhea" id="RHEA:38172"/>
    </physiologicalReaction>
</comment>
<keyword evidence="48" id="KW-1185">Reference proteome</keyword>
<dbReference type="GO" id="GO:0050252">
    <property type="term" value="F:retinol O-fatty-acyltransferase activity"/>
    <property type="evidence" value="ECO:0007669"/>
    <property type="project" value="UniProtKB-EC"/>
</dbReference>
<feature type="binding site" evidence="44">
    <location>
        <position position="1209"/>
    </location>
    <ligand>
        <name>Zn(2+)</name>
        <dbReference type="ChEBI" id="CHEBI:29105"/>
    </ligand>
</feature>
<evidence type="ECO:0000256" key="12">
    <source>
        <dbReference type="ARBA" id="ARBA00009010"/>
    </source>
</evidence>
<comment type="similarity">
    <text evidence="11">Belongs to the ATPase d subunit family.</text>
</comment>
<feature type="binding site" evidence="44">
    <location>
        <position position="1204"/>
    </location>
    <ligand>
        <name>Zn(2+)</name>
        <dbReference type="ChEBI" id="CHEBI:29105"/>
    </ligand>
</feature>
<proteinExistence type="inferred from homology"/>
<dbReference type="PIRSF" id="PIRSF000439">
    <property type="entry name" value="Oat_ACAT_DAG_ARE"/>
    <property type="match status" value="1"/>
</dbReference>
<dbReference type="GO" id="GO:0015078">
    <property type="term" value="F:proton transmembrane transporter activity"/>
    <property type="evidence" value="ECO:0007669"/>
    <property type="project" value="InterPro"/>
</dbReference>
<dbReference type="Pfam" id="PF00106">
    <property type="entry name" value="adh_short"/>
    <property type="match status" value="1"/>
</dbReference>
<evidence type="ECO:0000313" key="47">
    <source>
        <dbReference type="EnsemblMetazoa" id="PPA29215.1"/>
    </source>
</evidence>
<dbReference type="GO" id="GO:0019432">
    <property type="term" value="P:triglyceride biosynthetic process"/>
    <property type="evidence" value="ECO:0000318"/>
    <property type="project" value="GO_Central"/>
</dbReference>
<evidence type="ECO:0000256" key="24">
    <source>
        <dbReference type="ARBA" id="ARBA00023002"/>
    </source>
</evidence>
<evidence type="ECO:0000256" key="23">
    <source>
        <dbReference type="ARBA" id="ARBA00022989"/>
    </source>
</evidence>
<comment type="catalytic activity">
    <reaction evidence="40">
        <text>hexadecan-1-ol + hexadecanoyl-CoA = hexadecyl hexadecanoate + CoA</text>
        <dbReference type="Rhea" id="RHEA:38167"/>
        <dbReference type="ChEBI" id="CHEBI:16125"/>
        <dbReference type="ChEBI" id="CHEBI:57287"/>
        <dbReference type="ChEBI" id="CHEBI:57379"/>
        <dbReference type="ChEBI" id="CHEBI:75584"/>
    </reaction>
    <physiologicalReaction direction="left-to-right" evidence="40">
        <dbReference type="Rhea" id="RHEA:38168"/>
    </physiologicalReaction>
</comment>
<evidence type="ECO:0000256" key="44">
    <source>
        <dbReference type="PIRSR" id="PIRSR605301-1"/>
    </source>
</evidence>
<evidence type="ECO:0000256" key="19">
    <source>
        <dbReference type="ARBA" id="ARBA00022692"/>
    </source>
</evidence>
<dbReference type="InterPro" id="IPR020904">
    <property type="entry name" value="Sc_DH/Rdtase_CS"/>
</dbReference>
<feature type="binding site" evidence="44">
    <location>
        <position position="1124"/>
    </location>
    <ligand>
        <name>Zn(2+)</name>
        <dbReference type="ChEBI" id="CHEBI:29105"/>
    </ligand>
</feature>
<dbReference type="PROSITE" id="PS00061">
    <property type="entry name" value="ADH_SHORT"/>
    <property type="match status" value="1"/>
</dbReference>
<evidence type="ECO:0000256" key="39">
    <source>
        <dbReference type="ARBA" id="ARBA00048728"/>
    </source>
</evidence>
<dbReference type="GO" id="GO:0045259">
    <property type="term" value="C:proton-transporting ATP synthase complex"/>
    <property type="evidence" value="ECO:0007669"/>
    <property type="project" value="UniProtKB-KW"/>
</dbReference>
<dbReference type="InterPro" id="IPR036291">
    <property type="entry name" value="NAD(P)-bd_dom_sf"/>
</dbReference>
<dbReference type="PIRSF" id="PIRSF500231">
    <property type="entry name" value="Oat_dag"/>
    <property type="match status" value="1"/>
</dbReference>
<keyword evidence="19 46" id="KW-0812">Transmembrane</keyword>
<dbReference type="InterPro" id="IPR036703">
    <property type="entry name" value="MOB_kinase_act_sf"/>
</dbReference>
<keyword evidence="44" id="KW-0862">Zinc</keyword>
<feature type="transmembrane region" description="Helical" evidence="46">
    <location>
        <begin position="813"/>
        <end position="832"/>
    </location>
</feature>
<dbReference type="SUPFAM" id="SSF101152">
    <property type="entry name" value="Mob1/phocein"/>
    <property type="match status" value="1"/>
</dbReference>
<feature type="compositionally biased region" description="Gly residues" evidence="45">
    <location>
        <begin position="1054"/>
        <end position="1065"/>
    </location>
</feature>
<evidence type="ECO:0000256" key="2">
    <source>
        <dbReference type="ARBA" id="ARBA00000633"/>
    </source>
</evidence>
<evidence type="ECO:0000256" key="16">
    <source>
        <dbReference type="ARBA" id="ARBA00022448"/>
    </source>
</evidence>
<evidence type="ECO:0000256" key="11">
    <source>
        <dbReference type="ARBA" id="ARBA00006842"/>
    </source>
</evidence>
<dbReference type="Pfam" id="PF03637">
    <property type="entry name" value="Mob1_phocein"/>
    <property type="match status" value="1"/>
</dbReference>
<comment type="subunit">
    <text evidence="29">Homodimer or homotetramer; both forms have similar enzymatic activities.</text>
</comment>
<keyword evidence="20" id="KW-0375">Hydrogen ion transport</keyword>
<feature type="transmembrane region" description="Helical" evidence="46">
    <location>
        <begin position="1365"/>
        <end position="1385"/>
    </location>
</feature>
<dbReference type="GO" id="GO:0015986">
    <property type="term" value="P:proton motive force-driven ATP synthesis"/>
    <property type="evidence" value="ECO:0007669"/>
    <property type="project" value="InterPro"/>
</dbReference>
<feature type="region of interest" description="Disordered" evidence="45">
    <location>
        <begin position="1039"/>
        <end position="1076"/>
    </location>
</feature>
<dbReference type="EC" id="2.3.1.20" evidence="14"/>
<name>A0A2A6CGI2_PRIPA</name>
<evidence type="ECO:0000256" key="20">
    <source>
        <dbReference type="ARBA" id="ARBA00022781"/>
    </source>
</evidence>
<dbReference type="Gene3D" id="6.10.280.70">
    <property type="match status" value="1"/>
</dbReference>
<evidence type="ECO:0000256" key="36">
    <source>
        <dbReference type="ARBA" id="ARBA00048135"/>
    </source>
</evidence>
<evidence type="ECO:0000256" key="8">
    <source>
        <dbReference type="ARBA" id="ARBA00004273"/>
    </source>
</evidence>
<evidence type="ECO:0000256" key="29">
    <source>
        <dbReference type="ARBA" id="ARBA00023610"/>
    </source>
</evidence>
<dbReference type="Gene3D" id="1.20.140.30">
    <property type="entry name" value="MOB kinase activator"/>
    <property type="match status" value="1"/>
</dbReference>
<comment type="subcellular location">
    <subcellularLocation>
        <location evidence="9">Endoplasmic reticulum membrane</location>
        <topology evidence="9">Multi-pass membrane protein</topology>
    </subcellularLocation>
    <subcellularLocation>
        <location evidence="8">Mitochondrion inner membrane</location>
    </subcellularLocation>
</comment>
<dbReference type="GO" id="GO:0016491">
    <property type="term" value="F:oxidoreductase activity"/>
    <property type="evidence" value="ECO:0007669"/>
    <property type="project" value="UniProtKB-KW"/>
</dbReference>
<feature type="transmembrane region" description="Helical" evidence="46">
    <location>
        <begin position="934"/>
        <end position="954"/>
    </location>
</feature>
<evidence type="ECO:0000256" key="13">
    <source>
        <dbReference type="ARBA" id="ARBA00012977"/>
    </source>
</evidence>
<evidence type="ECO:0000256" key="46">
    <source>
        <dbReference type="SAM" id="Phobius"/>
    </source>
</evidence>
<feature type="transmembrane region" description="Helical" evidence="46">
    <location>
        <begin position="1405"/>
        <end position="1424"/>
    </location>
</feature>
<dbReference type="SMART" id="SM01388">
    <property type="entry name" value="Mob1_phocein"/>
    <property type="match status" value="1"/>
</dbReference>
<evidence type="ECO:0000256" key="22">
    <source>
        <dbReference type="ARBA" id="ARBA00022824"/>
    </source>
</evidence>
<evidence type="ECO:0000256" key="9">
    <source>
        <dbReference type="ARBA" id="ARBA00004477"/>
    </source>
</evidence>
<feature type="transmembrane region" description="Helical" evidence="46">
    <location>
        <begin position="1301"/>
        <end position="1321"/>
    </location>
</feature>
<keyword evidence="24" id="KW-0560">Oxidoreductase</keyword>
<comment type="catalytic activity">
    <reaction evidence="33">
        <text>1-O-(9Z-octadecyl)-3-(9Z-octadecenoyl)-glycerol + (9Z)-octadecenoyl-CoA = 1-O-(9Z-octadecenyl)-2,3-di-(9Z-octadecenoyl)glycerol + CoA</text>
        <dbReference type="Rhea" id="RHEA:55344"/>
        <dbReference type="ChEBI" id="CHEBI:57287"/>
        <dbReference type="ChEBI" id="CHEBI:57387"/>
        <dbReference type="ChEBI" id="CHEBI:138735"/>
        <dbReference type="ChEBI" id="CHEBI:197429"/>
    </reaction>
    <physiologicalReaction direction="left-to-right" evidence="33">
        <dbReference type="Rhea" id="RHEA:55345"/>
    </physiologicalReaction>
</comment>
<evidence type="ECO:0000256" key="1">
    <source>
        <dbReference type="ARBA" id="ARBA00000174"/>
    </source>
</evidence>
<dbReference type="GO" id="GO:0005743">
    <property type="term" value="C:mitochondrial inner membrane"/>
    <property type="evidence" value="ECO:0007669"/>
    <property type="project" value="UniProtKB-SubCell"/>
</dbReference>
<comment type="catalytic activity">
    <reaction evidence="37">
        <text>1-octadecanoyl-2-(5Z,8Z,11Z,14Z-eicosatetraenoyl)-sn-glycerol + (9Z)-octadecenoyl-CoA = 1-octadecanoyl-2-(5Z,8Z,11Z,14Z)-eicosatetraenoyl-3-(9Z)-octadecenoyl-sn-glycerol + CoA</text>
        <dbReference type="Rhea" id="RHEA:38307"/>
        <dbReference type="ChEBI" id="CHEBI:57287"/>
        <dbReference type="ChEBI" id="CHEBI:57387"/>
        <dbReference type="ChEBI" id="CHEBI:75728"/>
        <dbReference type="ChEBI" id="CHEBI:75729"/>
    </reaction>
    <physiologicalReaction direction="left-to-right" evidence="37">
        <dbReference type="Rhea" id="RHEA:38308"/>
    </physiologicalReaction>
</comment>
<reference evidence="48" key="1">
    <citation type="journal article" date="2008" name="Nat. Genet.">
        <title>The Pristionchus pacificus genome provides a unique perspective on nematode lifestyle and parasitism.</title>
        <authorList>
            <person name="Dieterich C."/>
            <person name="Clifton S.W."/>
            <person name="Schuster L.N."/>
            <person name="Chinwalla A."/>
            <person name="Delehaunty K."/>
            <person name="Dinkelacker I."/>
            <person name="Fulton L."/>
            <person name="Fulton R."/>
            <person name="Godfrey J."/>
            <person name="Minx P."/>
            <person name="Mitreva M."/>
            <person name="Roeseler W."/>
            <person name="Tian H."/>
            <person name="Witte H."/>
            <person name="Yang S.P."/>
            <person name="Wilson R.K."/>
            <person name="Sommer R.J."/>
        </authorList>
    </citation>
    <scope>NUCLEOTIDE SEQUENCE [LARGE SCALE GENOMIC DNA]</scope>
    <source>
        <strain evidence="48">PS312</strain>
    </source>
</reference>
<dbReference type="GO" id="GO:0004144">
    <property type="term" value="F:diacylglycerol O-acyltransferase activity"/>
    <property type="evidence" value="ECO:0000318"/>
    <property type="project" value="GO_Central"/>
</dbReference>
<dbReference type="GO" id="GO:0005789">
    <property type="term" value="C:endoplasmic reticulum membrane"/>
    <property type="evidence" value="ECO:0000318"/>
    <property type="project" value="GO_Central"/>
</dbReference>
<feature type="binding site" evidence="44">
    <location>
        <position position="1129"/>
    </location>
    <ligand>
        <name>Zn(2+)</name>
        <dbReference type="ChEBI" id="CHEBI:29105"/>
    </ligand>
</feature>
<comment type="pathway">
    <text evidence="10">Lipid metabolism; glycerolipid metabolism.</text>
</comment>
<evidence type="ECO:0000256" key="34">
    <source>
        <dbReference type="ARBA" id="ARBA00047807"/>
    </source>
</evidence>
<dbReference type="Proteomes" id="UP000005239">
    <property type="component" value="Unassembled WGS sequence"/>
</dbReference>
<comment type="catalytic activity">
    <reaction evidence="5">
        <text>2-(9Z-octadecenoyl)-glycerol + hexadecanoyl-CoA = 1-hexadecanoyl-2-(9Z-octadecenoyl)-sn-glycerol + CoA</text>
        <dbReference type="Rhea" id="RHEA:38071"/>
        <dbReference type="ChEBI" id="CHEBI:57287"/>
        <dbReference type="ChEBI" id="CHEBI:57379"/>
        <dbReference type="ChEBI" id="CHEBI:73990"/>
        <dbReference type="ChEBI" id="CHEBI:75466"/>
    </reaction>
    <physiologicalReaction direction="left-to-right" evidence="5">
        <dbReference type="Rhea" id="RHEA:38072"/>
    </physiologicalReaction>
</comment>
<keyword evidence="27 46" id="KW-0472">Membrane</keyword>
<evidence type="ECO:0000256" key="25">
    <source>
        <dbReference type="ARBA" id="ARBA00023065"/>
    </source>
</evidence>
<comment type="catalytic activity">
    <reaction evidence="3">
        <text>13-cis-retinol + hexadecanoyl-CoA = 13-cis-retinyl hexadecanoate + CoA</text>
        <dbReference type="Rhea" id="RHEA:55296"/>
        <dbReference type="ChEBI" id="CHEBI:45479"/>
        <dbReference type="ChEBI" id="CHEBI:57287"/>
        <dbReference type="ChEBI" id="CHEBI:57379"/>
        <dbReference type="ChEBI" id="CHEBI:138722"/>
    </reaction>
    <physiologicalReaction direction="left-to-right" evidence="3">
        <dbReference type="Rhea" id="RHEA:55297"/>
    </physiologicalReaction>
</comment>
<comment type="catalytic activity">
    <reaction evidence="7">
        <text>all-trans-retinol + hexadecanoyl-CoA = all-trans-retinyl hexadecanoate + CoA</text>
        <dbReference type="Rhea" id="RHEA:38175"/>
        <dbReference type="ChEBI" id="CHEBI:17336"/>
        <dbReference type="ChEBI" id="CHEBI:17616"/>
        <dbReference type="ChEBI" id="CHEBI:57287"/>
        <dbReference type="ChEBI" id="CHEBI:57379"/>
    </reaction>
    <physiologicalReaction direction="left-to-right" evidence="7">
        <dbReference type="Rhea" id="RHEA:38176"/>
    </physiologicalReaction>
</comment>
<dbReference type="InterPro" id="IPR004299">
    <property type="entry name" value="MBOAT_fam"/>
</dbReference>
<evidence type="ECO:0000256" key="17">
    <source>
        <dbReference type="ARBA" id="ARBA00022547"/>
    </source>
</evidence>
<evidence type="ECO:0000256" key="30">
    <source>
        <dbReference type="ARBA" id="ARBA00030205"/>
    </source>
</evidence>
<dbReference type="PANTHER" id="PTHR10408">
    <property type="entry name" value="STEROL O-ACYLTRANSFERASE"/>
    <property type="match status" value="1"/>
</dbReference>
<evidence type="ECO:0000256" key="35">
    <source>
        <dbReference type="ARBA" id="ARBA00048096"/>
    </source>
</evidence>
<dbReference type="Pfam" id="PF03062">
    <property type="entry name" value="MBOAT"/>
    <property type="match status" value="1"/>
</dbReference>
<evidence type="ECO:0000256" key="10">
    <source>
        <dbReference type="ARBA" id="ARBA00005175"/>
    </source>
</evidence>
<keyword evidence="28" id="KW-0012">Acyltransferase</keyword>
<feature type="transmembrane region" description="Helical" evidence="46">
    <location>
        <begin position="1470"/>
        <end position="1489"/>
    </location>
</feature>
<reference evidence="47" key="2">
    <citation type="submission" date="2022-06" db="UniProtKB">
        <authorList>
            <consortium name="EnsemblMetazoa"/>
        </authorList>
    </citation>
    <scope>IDENTIFICATION</scope>
    <source>
        <strain evidence="47">PS312</strain>
    </source>
</reference>
<comment type="similarity">
    <text evidence="12">Belongs to the membrane-bound acyltransferase family. Sterol o-acyltransferase subfamily.</text>
</comment>
<evidence type="ECO:0000256" key="27">
    <source>
        <dbReference type="ARBA" id="ARBA00023136"/>
    </source>
</evidence>
<evidence type="ECO:0000256" key="18">
    <source>
        <dbReference type="ARBA" id="ARBA00022679"/>
    </source>
</evidence>
<dbReference type="InterPro" id="IPR005301">
    <property type="entry name" value="MOB_kinase_act_fam"/>
</dbReference>
<comment type="catalytic activity">
    <reaction evidence="35">
        <text>2,3-di-(9Z)-octadecenoyl-sn-glycerol + (9Z)-octadecenoyl-CoA = 1,2,3-tri-(9Z-octadecenoyl)-glycerol + CoA</text>
        <dbReference type="Rhea" id="RHEA:38439"/>
        <dbReference type="ChEBI" id="CHEBI:53753"/>
        <dbReference type="ChEBI" id="CHEBI:57287"/>
        <dbReference type="ChEBI" id="CHEBI:57387"/>
        <dbReference type="ChEBI" id="CHEBI:75824"/>
    </reaction>
    <physiologicalReaction direction="left-to-right" evidence="35">
        <dbReference type="Rhea" id="RHEA:38440"/>
    </physiologicalReaction>
</comment>
<dbReference type="EnsemblMetazoa" id="PPA29215.1">
    <property type="protein sequence ID" value="PPA29215.1"/>
    <property type="gene ID" value="WBGene00118769"/>
</dbReference>
<gene>
    <name evidence="47" type="primary">WBGene00118769</name>
</gene>
<dbReference type="SUPFAM" id="SSF51735">
    <property type="entry name" value="NAD(P)-binding Rossmann-fold domains"/>
    <property type="match status" value="1"/>
</dbReference>
<comment type="catalytic activity">
    <reaction evidence="36">
        <text>2-(9Z-octadecenoyl)-glycerol + (9Z)-octadecenoyl-CoA = 1,2-di-(9Z-octadecenoyl)-sn-glycerol + CoA</text>
        <dbReference type="Rhea" id="RHEA:37911"/>
        <dbReference type="ChEBI" id="CHEBI:52333"/>
        <dbReference type="ChEBI" id="CHEBI:57287"/>
        <dbReference type="ChEBI" id="CHEBI:57387"/>
        <dbReference type="ChEBI" id="CHEBI:73990"/>
    </reaction>
    <physiologicalReaction direction="left-to-right" evidence="36">
        <dbReference type="Rhea" id="RHEA:37912"/>
    </physiologicalReaction>
</comment>
<sequence>MFTIILFLILLGIFLKISDSSFNLWFWTRFGRRNEADHYRGKVVWIVGASSGIGEDIALRLARFSPLLILSARRTELLETVAQKCRDANASCQVKILPLDMVDFPNLESKTREADEIFEKKVDIVVLNAGRSQRAEWTDIDPSVDAECFQINAIGPTQVARTILKNRGLHPTGDKHDNLQFIVISSVAGLLPAILSPSYAAAKAALMQYFRLLAVEMGEKGVKVSIICPSHVYAPNMLKSAFTSTPGSEHGEVISAPRAAQMAPERAAKLISLATVNEIHECVIASTPSVLAGIYFFTNFPGNHQHCRRTATEEDPKCSRVVNMAAKRVATSSINWAKLGDRLIPEHASELARLKGQNTTFSAAVAQLPADLPKFDFAALKKAMPTHSALIDSLQKQYEAVKIPYGEIPVEHNKEIESWLSFNKERVDLHDMKVADGIEEAKKVEAKWSSAPPVEHFDRQHFSEYFPAHFYDLRYQARVPDPCNIGLNESGEIEKRFADYKVLRRADKWDVLDKGLSVWAIHHSLTMLLPALRTLISGSMATETVQRRRPQQSHATLGNGGAASNGETSKEIERKNNLKNDPLARLVHKPQDSLFSSSSGWTNYRGFFNLSMLLLVVSNGRVALENLIKYGVLVSPLEWVRMALADFSFTNCPNVFLVLASNGVILTVFITEKLLERGLLPELFAAVFYPLLICFHLIVPVGVTLIHQGNPLYSSGALMIFVIESLKLVSYMHVNYWCRCAVRAAKNAAAAGKKGDEKIAEGEQLTSSDALRLYPGTLTLSNLYYFLFAPTLCYELVFPRSPRRRKSFLIKRTAELIFLTFLMLALIQQWVVPLVKNSMAPFSDMNISRMTERVLKLAVPNLLIWLIFFYTLFHSALNLLAEVLCFADREFYRDFWNAESIQYFWKTWNIPVHRWALRHIFMPMMRNGYSKKSAIVVVFFVSAFFHEYLVSVPLHMFRLWAYYGMMAQIPLSFVTDHIVKGGRAGNIVVWLSLILGQPMCILMYVHDWYLIHYALNYIVTLFPYRDSIKLSLRGPSDAVNSVEGRTSKANSPKGAGGSDGSGEGAGSRETSPPARGVCETLDHDAVMRIVRLPEGVDRNEWMAHHIIALFDHVNALRGSVSEMCTAATCPTMSYSGVPKLSWVDEKGKKHAYSAAQYMDSALTQCEQKCDDALLFPTKHGQPFPSHFPQSVASLTRLLWQCIGHLYERHWKHFESLNLVPQAALVFEHLARFSQEFSLLDAVEQKRIDAVVFVVRPPILEDSYDIAVRRATFWMIEIFTIVLLPLCIGYCAGVPYTESIANGWICFGFTCLGLLLTLRCLYNSIHDEVISRTAMQFRRANYGKGNSEEEEQFAKMFLRIIHVMELWVPGIASIFIAECISEYFGIQVNDQTDENKAAFESLENSLYGACVILAAAMIVGYKILFRKEDNDKFSTDITIEKKEEKFSSLIHHLRIVWGVNDSYLGVFLHWLIYYSMFVYAVVLMANIGMLNKEFIDCTNHSILKALTVVVAPSYFIYLSIRITINVLHSKCTKWKAPRRTRIYTSGDGLYVFWMPDSSQLGVANFNGQCWARKMSQEDRIGLVGGGLAVTLLEPKWNEVFDEAGFAVEREESEEEGEEDKVSLRFGTNCSVDLEKVQSPHSLITSVIEVLLRSYEGAVMKRRSMGKSVFKKRGLKKKLAPPSKMVDVKQVSLLNRNLKKRAGPSKGPIFESDEE</sequence>
<evidence type="ECO:0000256" key="4">
    <source>
        <dbReference type="ARBA" id="ARBA00001118"/>
    </source>
</evidence>
<comment type="catalytic activity">
    <reaction evidence="42">
        <text>1,3-di-(9Z-octadecenoyl)-glycerol + (9Z)-octadecenoyl-CoA = 1,2,3-tri-(9Z-octadecenoyl)-glycerol + CoA</text>
        <dbReference type="Rhea" id="RHEA:38435"/>
        <dbReference type="ChEBI" id="CHEBI:53753"/>
        <dbReference type="ChEBI" id="CHEBI:57287"/>
        <dbReference type="ChEBI" id="CHEBI:57387"/>
        <dbReference type="ChEBI" id="CHEBI:75735"/>
    </reaction>
    <physiologicalReaction direction="left-to-right" evidence="42">
        <dbReference type="Rhea" id="RHEA:38436"/>
    </physiologicalReaction>
</comment>
<feature type="transmembrane region" description="Helical" evidence="46">
    <location>
        <begin position="654"/>
        <end position="671"/>
    </location>
</feature>
<keyword evidence="22" id="KW-0256">Endoplasmic reticulum</keyword>
<evidence type="ECO:0000256" key="14">
    <source>
        <dbReference type="ARBA" id="ARBA00013244"/>
    </source>
</evidence>
<comment type="catalytic activity">
    <reaction evidence="2">
        <text>all-trans-retinol + an acyl-CoA = an all-trans-retinyl ester + CoA</text>
        <dbReference type="Rhea" id="RHEA:11488"/>
        <dbReference type="ChEBI" id="CHEBI:17336"/>
        <dbReference type="ChEBI" id="CHEBI:57287"/>
        <dbReference type="ChEBI" id="CHEBI:58342"/>
        <dbReference type="ChEBI" id="CHEBI:63410"/>
        <dbReference type="EC" id="2.3.1.76"/>
    </reaction>
    <physiologicalReaction direction="left-to-right" evidence="2">
        <dbReference type="Rhea" id="RHEA:11489"/>
    </physiologicalReaction>
</comment>
<evidence type="ECO:0000256" key="37">
    <source>
        <dbReference type="ARBA" id="ARBA00048614"/>
    </source>
</evidence>
<feature type="active site" evidence="43">
    <location>
        <position position="946"/>
    </location>
</feature>
<dbReference type="InterPro" id="IPR027251">
    <property type="entry name" value="Diacylglycerol_acylTrfase1"/>
</dbReference>
<evidence type="ECO:0000256" key="31">
    <source>
        <dbReference type="ARBA" id="ARBA00033044"/>
    </source>
</evidence>
<keyword evidence="44" id="KW-0479">Metal-binding</keyword>
<dbReference type="InterPro" id="IPR008689">
    <property type="entry name" value="ATP_synth_F0_dsu_mt"/>
</dbReference>
<keyword evidence="16" id="KW-0813">Transport</keyword>
<comment type="catalytic activity">
    <reaction evidence="39">
        <text>1,2-di-(9Z-octadecenoyl)-glycerol + (9Z)-octadecenoate + H(+) = 1,2,3-tri-(9Z-octadecenoyl)-glycerol + H2O</text>
        <dbReference type="Rhea" id="RHEA:38379"/>
        <dbReference type="ChEBI" id="CHEBI:15377"/>
        <dbReference type="ChEBI" id="CHEBI:15378"/>
        <dbReference type="ChEBI" id="CHEBI:30823"/>
        <dbReference type="ChEBI" id="CHEBI:52323"/>
        <dbReference type="ChEBI" id="CHEBI:53753"/>
    </reaction>
    <physiologicalReaction direction="left-to-right" evidence="39">
        <dbReference type="Rhea" id="RHEA:38380"/>
    </physiologicalReaction>
</comment>
<comment type="catalytic activity">
    <reaction evidence="41">
        <text>1-(9Z-octadecenoyl)-glycerol + (9Z)-octadecenoyl-CoA = 1,2-di-(9Z-octadecenoyl)-glycerol + CoA</text>
        <dbReference type="Rhea" id="RHEA:37915"/>
        <dbReference type="ChEBI" id="CHEBI:52323"/>
        <dbReference type="ChEBI" id="CHEBI:57287"/>
        <dbReference type="ChEBI" id="CHEBI:57387"/>
        <dbReference type="ChEBI" id="CHEBI:75342"/>
    </reaction>
    <physiologicalReaction direction="left-to-right" evidence="41">
        <dbReference type="Rhea" id="RHEA:37916"/>
    </physiologicalReaction>
</comment>
<dbReference type="InterPro" id="IPR002347">
    <property type="entry name" value="SDR_fam"/>
</dbReference>
<feature type="transmembrane region" description="Helical" evidence="46">
    <location>
        <begin position="1272"/>
        <end position="1295"/>
    </location>
</feature>
<evidence type="ECO:0000256" key="45">
    <source>
        <dbReference type="SAM" id="MobiDB-lite"/>
    </source>
</evidence>
<feature type="transmembrane region" description="Helical" evidence="46">
    <location>
        <begin position="1501"/>
        <end position="1519"/>
    </location>
</feature>
<protein>
    <recommendedName>
        <fullName evidence="15">Diacylglycerol O-acyltransferase 1</fullName>
        <ecNumber evidence="14">2.3.1.20</ecNumber>
        <ecNumber evidence="13">2.3.1.76</ecNumber>
    </recommendedName>
    <alternativeName>
        <fullName evidence="31">Acyl-CoA retinol O-fatty-acyltransferase</fullName>
    </alternativeName>
    <alternativeName>
        <fullName evidence="30">Diglyceride acyltransferase</fullName>
    </alternativeName>
</protein>
<feature type="transmembrane region" description="Helical" evidence="46">
    <location>
        <begin position="683"/>
        <end position="706"/>
    </location>
</feature>
<keyword evidence="18" id="KW-0808">Transferase</keyword>
<keyword evidence="23 46" id="KW-1133">Transmembrane helix</keyword>
<evidence type="ECO:0000256" key="3">
    <source>
        <dbReference type="ARBA" id="ARBA00000895"/>
    </source>
</evidence>
<evidence type="ECO:0000256" key="41">
    <source>
        <dbReference type="ARBA" id="ARBA00049168"/>
    </source>
</evidence>
<evidence type="ECO:0000256" key="26">
    <source>
        <dbReference type="ARBA" id="ARBA00023128"/>
    </source>
</evidence>
<evidence type="ECO:0000256" key="6">
    <source>
        <dbReference type="ARBA" id="ARBA00001349"/>
    </source>
</evidence>
<dbReference type="Gene3D" id="3.40.50.720">
    <property type="entry name" value="NAD(P)-binding Rossmann-like Domain"/>
    <property type="match status" value="1"/>
</dbReference>
<evidence type="ECO:0000256" key="42">
    <source>
        <dbReference type="ARBA" id="ARBA00049549"/>
    </source>
</evidence>
<comment type="catalytic activity">
    <reaction evidence="38">
        <text>an acyl-CoA + a 1,2-diacyl-sn-glycerol = a triacyl-sn-glycerol + CoA</text>
        <dbReference type="Rhea" id="RHEA:10868"/>
        <dbReference type="ChEBI" id="CHEBI:17815"/>
        <dbReference type="ChEBI" id="CHEBI:57287"/>
        <dbReference type="ChEBI" id="CHEBI:58342"/>
        <dbReference type="ChEBI" id="CHEBI:64615"/>
        <dbReference type="EC" id="2.3.1.20"/>
    </reaction>
    <physiologicalReaction direction="left-to-right" evidence="38">
        <dbReference type="Rhea" id="RHEA:10869"/>
    </physiologicalReaction>
</comment>
<feature type="transmembrane region" description="Helical" evidence="46">
    <location>
        <begin position="986"/>
        <end position="1004"/>
    </location>
</feature>
<organism evidence="47 48">
    <name type="scientific">Pristionchus pacificus</name>
    <name type="common">Parasitic nematode worm</name>
    <dbReference type="NCBI Taxonomy" id="54126"/>
    <lineage>
        <taxon>Eukaryota</taxon>
        <taxon>Metazoa</taxon>
        <taxon>Ecdysozoa</taxon>
        <taxon>Nematoda</taxon>
        <taxon>Chromadorea</taxon>
        <taxon>Rhabditida</taxon>
        <taxon>Rhabditina</taxon>
        <taxon>Diplogasteromorpha</taxon>
        <taxon>Diplogasteroidea</taxon>
        <taxon>Neodiplogasteridae</taxon>
        <taxon>Pristionchus</taxon>
    </lineage>
</organism>
<evidence type="ECO:0000256" key="15">
    <source>
        <dbReference type="ARBA" id="ARBA00022158"/>
    </source>
</evidence>
<comment type="catalytic activity">
    <reaction evidence="6">
        <text>1,2-di-(9Z-octadecenoyl)-sn-glycerol + hexadecanoyl-CoA = 1,2-di-(9Z)-octadecenoyl-3-hexadecanoyl-sn-glycerol + CoA</text>
        <dbReference type="Rhea" id="RHEA:38163"/>
        <dbReference type="ChEBI" id="CHEBI:52333"/>
        <dbReference type="ChEBI" id="CHEBI:57287"/>
        <dbReference type="ChEBI" id="CHEBI:57379"/>
        <dbReference type="ChEBI" id="CHEBI:75583"/>
    </reaction>
    <physiologicalReaction direction="left-to-right" evidence="6">
        <dbReference type="Rhea" id="RHEA:38164"/>
    </physiologicalReaction>
</comment>
<feature type="transmembrane region" description="Helical" evidence="46">
    <location>
        <begin position="862"/>
        <end position="887"/>
    </location>
</feature>